<keyword evidence="1" id="KW-1133">Transmembrane helix</keyword>
<dbReference type="EMBL" id="LR729440">
    <property type="protein sequence ID" value="VWP01524.1"/>
    <property type="molecule type" value="Genomic_DNA"/>
</dbReference>
<feature type="transmembrane region" description="Helical" evidence="1">
    <location>
        <begin position="112"/>
        <end position="129"/>
    </location>
</feature>
<feature type="transmembrane region" description="Helical" evidence="1">
    <location>
        <begin position="274"/>
        <end position="293"/>
    </location>
</feature>
<feature type="transmembrane region" description="Helical" evidence="1">
    <location>
        <begin position="219"/>
        <end position="241"/>
    </location>
</feature>
<keyword evidence="2" id="KW-0378">Hydrolase</keyword>
<dbReference type="GO" id="GO:0016787">
    <property type="term" value="F:hydrolase activity"/>
    <property type="evidence" value="ECO:0007669"/>
    <property type="project" value="UniProtKB-KW"/>
</dbReference>
<organism evidence="2">
    <name type="scientific">Ganoderma boninense</name>
    <dbReference type="NCBI Taxonomy" id="34458"/>
    <lineage>
        <taxon>Eukaryota</taxon>
        <taxon>Fungi</taxon>
        <taxon>Dikarya</taxon>
        <taxon>Basidiomycota</taxon>
        <taxon>Agaricomycotina</taxon>
        <taxon>Agaricomycetes</taxon>
        <taxon>Polyporales</taxon>
        <taxon>Polyporaceae</taxon>
        <taxon>Ganoderma</taxon>
    </lineage>
</organism>
<dbReference type="PANTHER" id="PTHR33927:SF1">
    <property type="entry name" value="TRANSMEMBRANE PROTEIN"/>
    <property type="match status" value="1"/>
</dbReference>
<proteinExistence type="predicted"/>
<dbReference type="EC" id="3.1.-.-" evidence="2"/>
<gene>
    <name evidence="2" type="primary">P57665</name>
</gene>
<feature type="transmembrane region" description="Helical" evidence="1">
    <location>
        <begin position="186"/>
        <end position="207"/>
    </location>
</feature>
<keyword evidence="1" id="KW-0812">Transmembrane</keyword>
<keyword evidence="1" id="KW-0472">Membrane</keyword>
<reference evidence="2" key="1">
    <citation type="submission" date="2019-10" db="EMBL/GenBank/DDBJ databases">
        <authorList>
            <person name="Nor Muhammad N."/>
        </authorList>
    </citation>
    <scope>NUCLEOTIDE SEQUENCE</scope>
</reference>
<dbReference type="PANTHER" id="PTHR33927">
    <property type="entry name" value="TRANSMEMBRANE PROTEIN"/>
    <property type="match status" value="1"/>
</dbReference>
<sequence length="585" mass="65292">MPQPEFVDDPEKAILDTLTPLPVLPVSSKAVIQDAAVGLAAQSGKDARPDLALAMARKDPASSNKPRRRASRWIRFQLWFNTYRKFFTIVMSLNGVGLLLAALDVWTYPRRYTGAFILGNLLFAILMRNELFGRLLYLFVNKAFAKVSPQHSDNFMESPAHTTSMGIFQWTPLWFRLSCTSILQHLGGIHSGCATSGFLWLIFRVTLIFIDHKDNHDAVLIMGVITNLAVSISILSAFPWVRNTHHKYVPPAASLALAAFSHTPSSVFERHHRFIGWLGLLSTWVFVVLGDSYDLDTHSWNPDGIRVIHQQDFWYTFGMTVFILIPWFTVREVKVDIEVLIFLPLSHSPPSAAVAEGGDPTVRAGHATGASVPDIALLDHGVPCVRDHLVSSITLLPSPEWRYIERQAESAADALAPAFLFVREGTHAKYHYLICGVQGDFTRSLVNDPPTHVWTRQLKFAGVSHTSTLYKRGIRVCTGTGLGAALSTCLQNPDWYLIWIGSEQEKTFGPTISGLIHKHIEPERMCLWDSKARGGRPDVMQLVKDTYRSWGAEVVFITSNWAGNKEIMEGCKAAGIPAFGTLWDF</sequence>
<name>A0A5K1K6U3_9APHY</name>
<evidence type="ECO:0000256" key="1">
    <source>
        <dbReference type="SAM" id="Phobius"/>
    </source>
</evidence>
<feature type="transmembrane region" description="Helical" evidence="1">
    <location>
        <begin position="86"/>
        <end position="106"/>
    </location>
</feature>
<feature type="transmembrane region" description="Helical" evidence="1">
    <location>
        <begin position="313"/>
        <end position="330"/>
    </location>
</feature>
<protein>
    <submittedName>
        <fullName evidence="2">Oligoribonuclease (EC)</fullName>
        <ecNumber evidence="2">3.1.-.-</ecNumber>
    </submittedName>
</protein>
<dbReference type="InterPro" id="IPR052979">
    <property type="entry name" value="Adenylate-forming_domain"/>
</dbReference>
<dbReference type="AlphaFoldDB" id="A0A5K1K6U3"/>
<accession>A0A5K1K6U3</accession>
<evidence type="ECO:0000313" key="2">
    <source>
        <dbReference type="EMBL" id="VWP01524.1"/>
    </source>
</evidence>